<evidence type="ECO:0000313" key="2">
    <source>
        <dbReference type="Proteomes" id="UP000000211"/>
    </source>
</evidence>
<dbReference type="HOGENOM" id="CLU_1488355_0_0_0"/>
<protein>
    <submittedName>
        <fullName evidence="1">Uncharacterized protein</fullName>
    </submittedName>
</protein>
<dbReference type="RefSeq" id="WP_015065230.1">
    <property type="nucleotide sequence ID" value="NC_019387.1"/>
</dbReference>
<geneLocation type="plasmid" evidence="1 2">
    <name>pTHEOS01</name>
</geneLocation>
<dbReference type="AlphaFoldDB" id="K7RLG7"/>
<dbReference type="PATRIC" id="fig|751945.3.peg.2179"/>
<dbReference type="EMBL" id="CP003250">
    <property type="protein sequence ID" value="AFV77232.1"/>
    <property type="molecule type" value="Genomic_DNA"/>
</dbReference>
<dbReference type="PROSITE" id="PS51257">
    <property type="entry name" value="PROKAR_LIPOPROTEIN"/>
    <property type="match status" value="1"/>
</dbReference>
<accession>K7RLG7</accession>
<proteinExistence type="predicted"/>
<sequence length="181" mass="19120">MGKKWFWLLAALGLAACSIPFSYTVNVLEQVNLSGTFTVGQGGISPNPKDIGPVEVSYEPDSRVTLSGATLNYKVCFRSQTPGTSFSGTLVYAAYLSGDSAGLFTETNRLAEGNRDISALSSGPVCVEGTADVTPAQVQAIASGRFYVGARISGSATSTQEATIRYDTERFELRLSGSVRP</sequence>
<evidence type="ECO:0000313" key="1">
    <source>
        <dbReference type="EMBL" id="AFV77232.1"/>
    </source>
</evidence>
<dbReference type="Proteomes" id="UP000000211">
    <property type="component" value="Plasmid pTHEOS01"/>
</dbReference>
<organism evidence="1 2">
    <name type="scientific">Thermus oshimai JL-2</name>
    <dbReference type="NCBI Taxonomy" id="751945"/>
    <lineage>
        <taxon>Bacteria</taxon>
        <taxon>Thermotogati</taxon>
        <taxon>Deinococcota</taxon>
        <taxon>Deinococci</taxon>
        <taxon>Thermales</taxon>
        <taxon>Thermaceae</taxon>
        <taxon>Thermus</taxon>
    </lineage>
</organism>
<name>K7RLG7_THEOS</name>
<gene>
    <name evidence="1" type="ORF">Theos_2241</name>
</gene>
<dbReference type="KEGG" id="tos:Theos_2241"/>
<keyword evidence="2" id="KW-1185">Reference proteome</keyword>
<keyword evidence="1" id="KW-0614">Plasmid</keyword>
<reference evidence="1 2" key="1">
    <citation type="journal article" date="2013" name="Genome Announc.">
        <title>Whole Genome Sequencing of Thermus oshimai JL-2 and Thermus thermophilus JL-18, Incomplete Denitrifiers from the United States Great Basin.</title>
        <authorList>
            <person name="Murugapiran S.K."/>
            <person name="Huntemann M."/>
            <person name="Wei C.L."/>
            <person name="Han J."/>
            <person name="Detter J.C."/>
            <person name="Han C.S."/>
            <person name="Erkkila T.H."/>
            <person name="Teshima H."/>
            <person name="Chen A."/>
            <person name="Kyrpides N."/>
            <person name="Mavrommatis K."/>
            <person name="Markowitz V."/>
            <person name="Szeto E."/>
            <person name="Ivanova N."/>
            <person name="Pagani I."/>
            <person name="Lam J."/>
            <person name="McDonald A.I."/>
            <person name="Dodsworth J.A."/>
            <person name="Pati A."/>
            <person name="Goodwin L."/>
            <person name="Peters L."/>
            <person name="Pitluck S."/>
            <person name="Woyke T."/>
            <person name="Hedlund B.P."/>
        </authorList>
    </citation>
    <scope>NUCLEOTIDE SEQUENCE</scope>
    <source>
        <strain evidence="1 2">JL-2</strain>
        <plasmid evidence="1">pTHEOS01</plasmid>
    </source>
</reference>